<dbReference type="Gene3D" id="3.10.110.10">
    <property type="entry name" value="Ubiquitin Conjugating Enzyme"/>
    <property type="match status" value="1"/>
</dbReference>
<name>A0A2K3MDP6_TRIPR</name>
<organism evidence="1 2">
    <name type="scientific">Trifolium pratense</name>
    <name type="common">Red clover</name>
    <dbReference type="NCBI Taxonomy" id="57577"/>
    <lineage>
        <taxon>Eukaryota</taxon>
        <taxon>Viridiplantae</taxon>
        <taxon>Streptophyta</taxon>
        <taxon>Embryophyta</taxon>
        <taxon>Tracheophyta</taxon>
        <taxon>Spermatophyta</taxon>
        <taxon>Magnoliopsida</taxon>
        <taxon>eudicotyledons</taxon>
        <taxon>Gunneridae</taxon>
        <taxon>Pentapetalae</taxon>
        <taxon>rosids</taxon>
        <taxon>fabids</taxon>
        <taxon>Fabales</taxon>
        <taxon>Fabaceae</taxon>
        <taxon>Papilionoideae</taxon>
        <taxon>50 kb inversion clade</taxon>
        <taxon>NPAAA clade</taxon>
        <taxon>Hologalegina</taxon>
        <taxon>IRL clade</taxon>
        <taxon>Trifolieae</taxon>
        <taxon>Trifolium</taxon>
    </lineage>
</organism>
<dbReference type="InterPro" id="IPR016135">
    <property type="entry name" value="UBQ-conjugating_enzyme/RWD"/>
</dbReference>
<dbReference type="Proteomes" id="UP000236291">
    <property type="component" value="Unassembled WGS sequence"/>
</dbReference>
<gene>
    <name evidence="1" type="ORF">L195_g045026</name>
</gene>
<proteinExistence type="predicted"/>
<reference evidence="1 2" key="2">
    <citation type="journal article" date="2017" name="Front. Plant Sci.">
        <title>Gene Classification and Mining of Molecular Markers Useful in Red Clover (Trifolium pratense) Breeding.</title>
        <authorList>
            <person name="Istvanek J."/>
            <person name="Dluhosova J."/>
            <person name="Dluhos P."/>
            <person name="Patkova L."/>
            <person name="Nedelnik J."/>
            <person name="Repkova J."/>
        </authorList>
    </citation>
    <scope>NUCLEOTIDE SEQUENCE [LARGE SCALE GENOMIC DNA]</scope>
    <source>
        <strain evidence="2">cv. Tatra</strain>
        <tissue evidence="1">Young leaves</tissue>
    </source>
</reference>
<reference evidence="1 2" key="1">
    <citation type="journal article" date="2014" name="Am. J. Bot.">
        <title>Genome assembly and annotation for red clover (Trifolium pratense; Fabaceae).</title>
        <authorList>
            <person name="Istvanek J."/>
            <person name="Jaros M."/>
            <person name="Krenek A."/>
            <person name="Repkova J."/>
        </authorList>
    </citation>
    <scope>NUCLEOTIDE SEQUENCE [LARGE SCALE GENOMIC DNA]</scope>
    <source>
        <strain evidence="2">cv. Tatra</strain>
        <tissue evidence="1">Young leaves</tissue>
    </source>
</reference>
<accession>A0A2K3MDP6</accession>
<protein>
    <submittedName>
        <fullName evidence="1">Uncharacterized protein</fullName>
    </submittedName>
</protein>
<dbReference type="AlphaFoldDB" id="A0A2K3MDP6"/>
<sequence>MNGEEEEEVAEEVEAMKAVYETDCLILRSIPPHFHLSLKPRTADVSSDQ</sequence>
<evidence type="ECO:0000313" key="1">
    <source>
        <dbReference type="EMBL" id="PNX88912.1"/>
    </source>
</evidence>
<feature type="non-terminal residue" evidence="1">
    <location>
        <position position="49"/>
    </location>
</feature>
<evidence type="ECO:0000313" key="2">
    <source>
        <dbReference type="Proteomes" id="UP000236291"/>
    </source>
</evidence>
<comment type="caution">
    <text evidence="1">The sequence shown here is derived from an EMBL/GenBank/DDBJ whole genome shotgun (WGS) entry which is preliminary data.</text>
</comment>
<dbReference type="EMBL" id="ASHM01058065">
    <property type="protein sequence ID" value="PNX88912.1"/>
    <property type="molecule type" value="Genomic_DNA"/>
</dbReference>